<gene>
    <name evidence="8 11" type="primary">napF</name>
    <name evidence="11" type="ORF">DT376_23370</name>
    <name evidence="10" type="ORF">GUL26_05915</name>
    <name evidence="12" type="ORF">IPC1295_19615</name>
</gene>
<evidence type="ECO:0000256" key="2">
    <source>
        <dbReference type="ARBA" id="ARBA00022485"/>
    </source>
</evidence>
<dbReference type="Pfam" id="PF12838">
    <property type="entry name" value="Fer4_7"/>
    <property type="match status" value="2"/>
</dbReference>
<dbReference type="SUPFAM" id="SSF54862">
    <property type="entry name" value="4Fe-4S ferredoxins"/>
    <property type="match status" value="1"/>
</dbReference>
<dbReference type="InterPro" id="IPR017896">
    <property type="entry name" value="4Fe4S_Fe-S-bd"/>
</dbReference>
<dbReference type="Proteomes" id="UP000253594">
    <property type="component" value="Unassembled WGS sequence"/>
</dbReference>
<comment type="caution">
    <text evidence="11">The sequence shown here is derived from an EMBL/GenBank/DDBJ whole genome shotgun (WGS) entry which is preliminary data.</text>
</comment>
<proteinExistence type="inferred from homology"/>
<feature type="domain" description="4Fe-4S ferredoxin-type" evidence="9">
    <location>
        <begin position="20"/>
        <end position="51"/>
    </location>
</feature>
<keyword evidence="4 8" id="KW-0677">Repeat</keyword>
<dbReference type="Proteomes" id="UP000644192">
    <property type="component" value="Unassembled WGS sequence"/>
</dbReference>
<reference evidence="12 14" key="1">
    <citation type="submission" date="2017-08" db="EMBL/GenBank/DDBJ databases">
        <authorList>
            <person name="Feschi L."/>
            <person name="Jeukens J."/>
            <person name="Emond-Rheault J.-G."/>
            <person name="Kukavica-Ibrulj I."/>
            <person name="Boyle B."/>
            <person name="Levesque R.C."/>
        </authorList>
    </citation>
    <scope>NUCLEOTIDE SEQUENCE [LARGE SCALE GENOMIC DNA]</scope>
    <source>
        <strain evidence="12 14">PA-W36</strain>
    </source>
</reference>
<sequence length="163" mass="16884">MSSRRELFRRLGGHPPTRRPPWTAADFAAGCTGCAACVEACPEGVLKLGAGRLVELDLSSAGCTLCGECASRCEAGLFDGARPAFPWIATIGEACLALAGIHCRSCQDACEPAAIRFRPAPGGVALAELDSQRCNGCGACLAPCPSQAIQLRALSTKESPRHA</sequence>
<dbReference type="PROSITE" id="PS51379">
    <property type="entry name" value="4FE4S_FER_2"/>
    <property type="match status" value="2"/>
</dbReference>
<dbReference type="CDD" id="cd10564">
    <property type="entry name" value="NapF_like"/>
    <property type="match status" value="1"/>
</dbReference>
<comment type="subcellular location">
    <subcellularLocation>
        <location evidence="8">Cytoplasm</location>
    </subcellularLocation>
</comment>
<dbReference type="InterPro" id="IPR017900">
    <property type="entry name" value="4Fe4S_Fe_S_CS"/>
</dbReference>
<dbReference type="HAMAP" id="MF_02201">
    <property type="entry name" value="NapF"/>
    <property type="match status" value="1"/>
</dbReference>
<evidence type="ECO:0000256" key="8">
    <source>
        <dbReference type="HAMAP-Rule" id="MF_02201"/>
    </source>
</evidence>
<evidence type="ECO:0000313" key="11">
    <source>
        <dbReference type="EMBL" id="RCI72511.1"/>
    </source>
</evidence>
<feature type="binding site" evidence="8">
    <location>
        <position position="31"/>
    </location>
    <ligand>
        <name>[4Fe-4S] cluster</name>
        <dbReference type="ChEBI" id="CHEBI:49883"/>
        <label>1</label>
    </ligand>
</feature>
<dbReference type="GO" id="GO:0005737">
    <property type="term" value="C:cytoplasm"/>
    <property type="evidence" value="ECO:0007669"/>
    <property type="project" value="UniProtKB-SubCell"/>
</dbReference>
<dbReference type="GO" id="GO:0046872">
    <property type="term" value="F:metal ion binding"/>
    <property type="evidence" value="ECO:0007669"/>
    <property type="project" value="UniProtKB-KW"/>
</dbReference>
<evidence type="ECO:0000259" key="9">
    <source>
        <dbReference type="PROSITE" id="PS51379"/>
    </source>
</evidence>
<dbReference type="GO" id="GO:0051539">
    <property type="term" value="F:4 iron, 4 sulfur cluster binding"/>
    <property type="evidence" value="ECO:0007669"/>
    <property type="project" value="UniProtKB-UniRule"/>
</dbReference>
<evidence type="ECO:0000256" key="1">
    <source>
        <dbReference type="ARBA" id="ARBA00022448"/>
    </source>
</evidence>
<keyword evidence="3 8" id="KW-0479">Metal-binding</keyword>
<comment type="cofactor">
    <cofactor evidence="8">
        <name>[4Fe-4S] cluster</name>
        <dbReference type="ChEBI" id="CHEBI:49883"/>
    </cofactor>
</comment>
<dbReference type="EMBL" id="NSNE01000012">
    <property type="protein sequence ID" value="RPM12103.1"/>
    <property type="molecule type" value="Genomic_DNA"/>
</dbReference>
<dbReference type="NCBIfam" id="TIGR00402">
    <property type="entry name" value="napF"/>
    <property type="match status" value="1"/>
</dbReference>
<dbReference type="Gene3D" id="3.30.70.20">
    <property type="match status" value="2"/>
</dbReference>
<dbReference type="InterPro" id="IPR050572">
    <property type="entry name" value="Fe-S_Ferredoxin"/>
</dbReference>
<evidence type="ECO:0000313" key="13">
    <source>
        <dbReference type="Proteomes" id="UP000253594"/>
    </source>
</evidence>
<reference evidence="11 13" key="2">
    <citation type="submission" date="2018-07" db="EMBL/GenBank/DDBJ databases">
        <title>Mechanisms of high-level aminoglycoside resistance among Gram-negative pathogens in Brazil.</title>
        <authorList>
            <person name="Ballaben A.S."/>
            <person name="Darini A.L.C."/>
            <person name="Doi Y."/>
        </authorList>
    </citation>
    <scope>NUCLEOTIDE SEQUENCE [LARGE SCALE GENOMIC DNA]</scope>
    <source>
        <strain evidence="11 13">B2-305</strain>
    </source>
</reference>
<evidence type="ECO:0000313" key="10">
    <source>
        <dbReference type="EMBL" id="MZZ11773.1"/>
    </source>
</evidence>
<evidence type="ECO:0000256" key="6">
    <source>
        <dbReference type="ARBA" id="ARBA00023004"/>
    </source>
</evidence>
<keyword evidence="6 8" id="KW-0408">Iron</keyword>
<feature type="binding site" evidence="8">
    <location>
        <position position="34"/>
    </location>
    <ligand>
        <name>[4Fe-4S] cluster</name>
        <dbReference type="ChEBI" id="CHEBI:49883"/>
        <label>1</label>
    </ligand>
</feature>
<name>A0A0C6F2Y9_PSEAI</name>
<dbReference type="FunFam" id="3.30.70.20:FF:000025">
    <property type="entry name" value="Ferredoxin-type protein NapF"/>
    <property type="match status" value="1"/>
</dbReference>
<feature type="binding site" evidence="8">
    <location>
        <position position="37"/>
    </location>
    <ligand>
        <name>[4Fe-4S] cluster</name>
        <dbReference type="ChEBI" id="CHEBI:49883"/>
        <label>1</label>
    </ligand>
</feature>
<evidence type="ECO:0000256" key="5">
    <source>
        <dbReference type="ARBA" id="ARBA00022982"/>
    </source>
</evidence>
<dbReference type="Proteomes" id="UP000284767">
    <property type="component" value="Unassembled WGS sequence"/>
</dbReference>
<accession>A0A0C6F2Y9</accession>
<evidence type="ECO:0000313" key="14">
    <source>
        <dbReference type="Proteomes" id="UP000284767"/>
    </source>
</evidence>
<dbReference type="EMBL" id="WXZT01000003">
    <property type="protein sequence ID" value="MZZ11773.1"/>
    <property type="molecule type" value="Genomic_DNA"/>
</dbReference>
<comment type="subunit">
    <text evidence="8">Interacts with the cytoplasmic NapA precursor.</text>
</comment>
<protein>
    <recommendedName>
        <fullName evidence="8">Ferredoxin-type protein NapF</fullName>
    </recommendedName>
</protein>
<reference evidence="10" key="4">
    <citation type="submission" date="2020-01" db="EMBL/GenBank/DDBJ databases">
        <title>Bacteria Cultured from War Wounds Associated with the Conflict in Eastern Ukraine.</title>
        <authorList>
            <person name="Snesrud E."/>
            <person name="Galac M.R."/>
            <person name="Mc Gann P."/>
            <person name="Valentine K."/>
            <person name="Viacheslav K."/>
        </authorList>
    </citation>
    <scope>NUCLEOTIDE SEQUENCE</scope>
    <source>
        <strain evidence="10">VNMU148</strain>
    </source>
</reference>
<feature type="domain" description="4Fe-4S ferredoxin-type" evidence="9">
    <location>
        <begin position="125"/>
        <end position="154"/>
    </location>
</feature>
<comment type="similarity">
    <text evidence="8">Belongs to the NapF family.</text>
</comment>
<feature type="binding site" evidence="8">
    <location>
        <position position="63"/>
    </location>
    <ligand>
        <name>[4Fe-4S] cluster</name>
        <dbReference type="ChEBI" id="CHEBI:49883"/>
        <label>2</label>
    </ligand>
</feature>
<organism evidence="11 13">
    <name type="scientific">Pseudomonas aeruginosa</name>
    <dbReference type="NCBI Taxonomy" id="287"/>
    <lineage>
        <taxon>Bacteria</taxon>
        <taxon>Pseudomonadati</taxon>
        <taxon>Pseudomonadota</taxon>
        <taxon>Gammaproteobacteria</taxon>
        <taxon>Pseudomonadales</taxon>
        <taxon>Pseudomonadaceae</taxon>
        <taxon>Pseudomonas</taxon>
    </lineage>
</organism>
<evidence type="ECO:0000256" key="7">
    <source>
        <dbReference type="ARBA" id="ARBA00023014"/>
    </source>
</evidence>
<reference evidence="12 14" key="3">
    <citation type="submission" date="2019-01" db="EMBL/GenBank/DDBJ databases">
        <title>The Pseudomonas aeruginosa pan-genome provides new insights on its population structure, horizontal gene transfer and pathogenicity.</title>
        <authorList>
            <person name="Freschi L."/>
            <person name="Vincent A.T."/>
            <person name="Jeukens J."/>
            <person name="Emond-Rheault J.-G."/>
            <person name="Kukavica-Ibrulj I."/>
            <person name="Dupont M.-J."/>
            <person name="Charette S.J."/>
            <person name="Boyle B."/>
            <person name="Levesque R.C."/>
        </authorList>
    </citation>
    <scope>NUCLEOTIDE SEQUENCE [LARGE SCALE GENOMIC DNA]</scope>
    <source>
        <strain evidence="12 14">PA-W36</strain>
    </source>
</reference>
<feature type="binding site" evidence="8">
    <location>
        <position position="69"/>
    </location>
    <ligand>
        <name>[4Fe-4S] cluster</name>
        <dbReference type="ChEBI" id="CHEBI:49883"/>
        <label>2</label>
    </ligand>
</feature>
<feature type="binding site" evidence="8">
    <location>
        <position position="137"/>
    </location>
    <ligand>
        <name>[4Fe-4S] cluster</name>
        <dbReference type="ChEBI" id="CHEBI:49883"/>
        <label>3</label>
    </ligand>
</feature>
<feature type="binding site" evidence="8">
    <location>
        <position position="66"/>
    </location>
    <ligand>
        <name>[4Fe-4S] cluster</name>
        <dbReference type="ChEBI" id="CHEBI:49883"/>
        <label>2</label>
    </ligand>
</feature>
<keyword evidence="7 8" id="KW-0411">Iron-sulfur</keyword>
<feature type="binding site" evidence="8">
    <location>
        <position position="140"/>
    </location>
    <ligand>
        <name>[4Fe-4S] cluster</name>
        <dbReference type="ChEBI" id="CHEBI:49883"/>
        <label>3</label>
    </ligand>
</feature>
<evidence type="ECO:0000256" key="4">
    <source>
        <dbReference type="ARBA" id="ARBA00022737"/>
    </source>
</evidence>
<feature type="binding site" evidence="8">
    <location>
        <position position="144"/>
    </location>
    <ligand>
        <name>[4Fe-4S] cluster</name>
        <dbReference type="ChEBI" id="CHEBI:49883"/>
        <label>3</label>
    </ligand>
</feature>
<dbReference type="InterPro" id="IPR004496">
    <property type="entry name" value="NapF"/>
</dbReference>
<dbReference type="PANTHER" id="PTHR43687:SF6">
    <property type="entry name" value="L-ASPARTATE SEMIALDEHYDE SULFURTRANSFERASE IRON-SULFUR SUBUNIT"/>
    <property type="match status" value="1"/>
</dbReference>
<evidence type="ECO:0000256" key="3">
    <source>
        <dbReference type="ARBA" id="ARBA00022723"/>
    </source>
</evidence>
<feature type="binding site" evidence="8">
    <location>
        <position position="41"/>
    </location>
    <ligand>
        <name>[4Fe-4S] cluster</name>
        <dbReference type="ChEBI" id="CHEBI:49883"/>
        <label>1</label>
    </ligand>
</feature>
<keyword evidence="5" id="KW-0249">Electron transport</keyword>
<dbReference type="PROSITE" id="PS00198">
    <property type="entry name" value="4FE4S_FER_1"/>
    <property type="match status" value="2"/>
</dbReference>
<dbReference type="AlphaFoldDB" id="A0A0C6F2Y9"/>
<dbReference type="RefSeq" id="WP_003116340.1">
    <property type="nucleotide sequence ID" value="NZ_AP014651.1"/>
</dbReference>
<evidence type="ECO:0000313" key="12">
    <source>
        <dbReference type="EMBL" id="RPM12103.1"/>
    </source>
</evidence>
<keyword evidence="1" id="KW-0813">Transport</keyword>
<dbReference type="EMBL" id="QORE01000926">
    <property type="protein sequence ID" value="RCI72511.1"/>
    <property type="molecule type" value="Genomic_DNA"/>
</dbReference>
<feature type="binding site" evidence="8">
    <location>
        <position position="73"/>
    </location>
    <ligand>
        <name>[4Fe-4S] cluster</name>
        <dbReference type="ChEBI" id="CHEBI:49883"/>
        <label>2</label>
    </ligand>
</feature>
<comment type="function">
    <text evidence="8">Could be involved in the maturation of NapA, the catalytic subunit of the periplasmic nitrate reductase, before its export into the periplasm.</text>
</comment>
<dbReference type="PANTHER" id="PTHR43687">
    <property type="entry name" value="ADENYLYLSULFATE REDUCTASE, BETA SUBUNIT"/>
    <property type="match status" value="1"/>
</dbReference>
<keyword evidence="8" id="KW-0963">Cytoplasm</keyword>
<feature type="binding site" evidence="8">
    <location>
        <position position="134"/>
    </location>
    <ligand>
        <name>[4Fe-4S] cluster</name>
        <dbReference type="ChEBI" id="CHEBI:49883"/>
        <label>3</label>
    </ligand>
</feature>
<keyword evidence="2 8" id="KW-0004">4Fe-4S</keyword>